<feature type="compositionally biased region" description="Low complexity" evidence="8">
    <location>
        <begin position="7"/>
        <end position="21"/>
    </location>
</feature>
<proteinExistence type="inferred from homology"/>
<dbReference type="InterPro" id="IPR035906">
    <property type="entry name" value="MetI-like_sf"/>
</dbReference>
<feature type="transmembrane region" description="Helical" evidence="7">
    <location>
        <begin position="247"/>
        <end position="267"/>
    </location>
</feature>
<feature type="transmembrane region" description="Helical" evidence="7">
    <location>
        <begin position="273"/>
        <end position="293"/>
    </location>
</feature>
<keyword evidence="2 7" id="KW-0813">Transport</keyword>
<reference evidence="11" key="1">
    <citation type="journal article" date="2019" name="Int. J. Syst. Evol. Microbiol.">
        <title>The Global Catalogue of Microorganisms (GCM) 10K type strain sequencing project: providing services to taxonomists for standard genome sequencing and annotation.</title>
        <authorList>
            <consortium name="The Broad Institute Genomics Platform"/>
            <consortium name="The Broad Institute Genome Sequencing Center for Infectious Disease"/>
            <person name="Wu L."/>
            <person name="Ma J."/>
        </authorList>
    </citation>
    <scope>NUCLEOTIDE SEQUENCE [LARGE SCALE GENOMIC DNA]</scope>
    <source>
        <strain evidence="11">CGMCC 1.10363</strain>
    </source>
</reference>
<evidence type="ECO:0000256" key="8">
    <source>
        <dbReference type="SAM" id="MobiDB-lite"/>
    </source>
</evidence>
<sequence>MTATVTPAKAGKPGKAAKAAKQSPRGSAPEGPARGDLEIPSRPVPVQKIAGGVVLLAMLVFGAYSLSRMGFDFGYLTSAAKSVRAFFGTTNNTLSFPSVPNLIYLAGLTIGVVVLGTIIAALISIPVAYIAAANTTPSPWLHWLGRAIGVLTRAVPDVVIAFSVSLMFALGSTLPGVIAIGIHSIGMISKLFADAIEQIDEGPRLAIRAAGGSKAQEFWAGVFPQVVPSWVATTLHRFDINIRGSAILGYAGVGGLGYAMSLAFNQFNYGRGLGIALVIFVMCIVLEIISSTVRRNLLGIQPTGKGIGERIVRAATRNRPVPQASPSRPTGAQSSAASIEAAMRRPWTRERVRDTAWVVAALVFVGLSYWWSQVNPGQIMWKYVLPGITSFWPPSFGQAGATAYLNSVVVTLELAFAAALVAIVFSLVIGSFAARNVAPNGVVRNIFRVILTLLRGIPELIVALFLIVIVGLGPVPGFIALTIGGVGLLGKLIADSFEEVPNGPETALSAAGATRSQRYVSATLPQGLPSLIGNSLYLVDTNIRSAVLLGVVGAGGIGYYLTIASPQLNQHGEVTVLVAFLIVVVLVIEGIAAWLRSVFK</sequence>
<evidence type="ECO:0000256" key="1">
    <source>
        <dbReference type="ARBA" id="ARBA00004651"/>
    </source>
</evidence>
<feature type="region of interest" description="Disordered" evidence="8">
    <location>
        <begin position="1"/>
        <end position="39"/>
    </location>
</feature>
<dbReference type="EMBL" id="JBHSCN010000005">
    <property type="protein sequence ID" value="MFC4243216.1"/>
    <property type="molecule type" value="Genomic_DNA"/>
</dbReference>
<comment type="subcellular location">
    <subcellularLocation>
        <location evidence="1 7">Cell membrane</location>
        <topology evidence="1 7">Multi-pass membrane protein</topology>
    </subcellularLocation>
</comment>
<keyword evidence="5 7" id="KW-1133">Transmembrane helix</keyword>
<dbReference type="Pfam" id="PF00528">
    <property type="entry name" value="BPD_transp_1"/>
    <property type="match status" value="2"/>
</dbReference>
<evidence type="ECO:0000313" key="11">
    <source>
        <dbReference type="Proteomes" id="UP001595900"/>
    </source>
</evidence>
<dbReference type="SUPFAM" id="SSF161098">
    <property type="entry name" value="MetI-like"/>
    <property type="match status" value="2"/>
</dbReference>
<protein>
    <submittedName>
        <fullName evidence="10">PhnE/PtxC family ABC transporter permease</fullName>
    </submittedName>
</protein>
<feature type="compositionally biased region" description="Polar residues" evidence="8">
    <location>
        <begin position="324"/>
        <end position="337"/>
    </location>
</feature>
<feature type="transmembrane region" description="Helical" evidence="7">
    <location>
        <begin position="49"/>
        <end position="66"/>
    </location>
</feature>
<feature type="region of interest" description="Disordered" evidence="8">
    <location>
        <begin position="318"/>
        <end position="339"/>
    </location>
</feature>
<accession>A0ABV8Q6X1</accession>
<evidence type="ECO:0000259" key="9">
    <source>
        <dbReference type="PROSITE" id="PS50928"/>
    </source>
</evidence>
<feature type="transmembrane region" description="Helical" evidence="7">
    <location>
        <begin position="159"/>
        <end position="182"/>
    </location>
</feature>
<dbReference type="PANTHER" id="PTHR30043">
    <property type="entry name" value="PHOSPHONATES TRANSPORT SYSTEM PERMEASE PROTEIN"/>
    <property type="match status" value="1"/>
</dbReference>
<dbReference type="PROSITE" id="PS50928">
    <property type="entry name" value="ABC_TM1"/>
    <property type="match status" value="2"/>
</dbReference>
<feature type="transmembrane region" description="Helical" evidence="7">
    <location>
        <begin position="354"/>
        <end position="372"/>
    </location>
</feature>
<comment type="similarity">
    <text evidence="7">Belongs to the binding-protein-dependent transport system permease family.</text>
</comment>
<feature type="transmembrane region" description="Helical" evidence="7">
    <location>
        <begin position="102"/>
        <end position="132"/>
    </location>
</feature>
<feature type="transmembrane region" description="Helical" evidence="7">
    <location>
        <begin position="414"/>
        <end position="434"/>
    </location>
</feature>
<feature type="domain" description="ABC transmembrane type-1" evidence="9">
    <location>
        <begin position="408"/>
        <end position="592"/>
    </location>
</feature>
<gene>
    <name evidence="10" type="ORF">ACFOYW_07505</name>
</gene>
<evidence type="ECO:0000256" key="7">
    <source>
        <dbReference type="RuleBase" id="RU363032"/>
    </source>
</evidence>
<dbReference type="CDD" id="cd06261">
    <property type="entry name" value="TM_PBP2"/>
    <property type="match status" value="2"/>
</dbReference>
<keyword evidence="4 7" id="KW-0812">Transmembrane</keyword>
<evidence type="ECO:0000256" key="4">
    <source>
        <dbReference type="ARBA" id="ARBA00022692"/>
    </source>
</evidence>
<name>A0ABV8Q6X1_9MICO</name>
<evidence type="ECO:0000313" key="10">
    <source>
        <dbReference type="EMBL" id="MFC4243216.1"/>
    </source>
</evidence>
<feature type="transmembrane region" description="Helical" evidence="7">
    <location>
        <begin position="545"/>
        <end position="562"/>
    </location>
</feature>
<evidence type="ECO:0000256" key="6">
    <source>
        <dbReference type="ARBA" id="ARBA00023136"/>
    </source>
</evidence>
<keyword evidence="11" id="KW-1185">Reference proteome</keyword>
<dbReference type="PANTHER" id="PTHR30043:SF1">
    <property type="entry name" value="ABC TRANSPORT SYSTEM PERMEASE PROTEIN P69"/>
    <property type="match status" value="1"/>
</dbReference>
<feature type="domain" description="ABC transmembrane type-1" evidence="9">
    <location>
        <begin position="106"/>
        <end position="290"/>
    </location>
</feature>
<comment type="caution">
    <text evidence="10">The sequence shown here is derived from an EMBL/GenBank/DDBJ whole genome shotgun (WGS) entry which is preliminary data.</text>
</comment>
<evidence type="ECO:0000256" key="3">
    <source>
        <dbReference type="ARBA" id="ARBA00022475"/>
    </source>
</evidence>
<dbReference type="RefSeq" id="WP_390228229.1">
    <property type="nucleotide sequence ID" value="NZ_JBHSCN010000005.1"/>
</dbReference>
<keyword evidence="3" id="KW-1003">Cell membrane</keyword>
<dbReference type="Proteomes" id="UP001595900">
    <property type="component" value="Unassembled WGS sequence"/>
</dbReference>
<keyword evidence="6 7" id="KW-0472">Membrane</keyword>
<evidence type="ECO:0000256" key="2">
    <source>
        <dbReference type="ARBA" id="ARBA00022448"/>
    </source>
</evidence>
<feature type="transmembrane region" description="Helical" evidence="7">
    <location>
        <begin position="574"/>
        <end position="595"/>
    </location>
</feature>
<organism evidence="10 11">
    <name type="scientific">Gryllotalpicola reticulitermitis</name>
    <dbReference type="NCBI Taxonomy" id="1184153"/>
    <lineage>
        <taxon>Bacteria</taxon>
        <taxon>Bacillati</taxon>
        <taxon>Actinomycetota</taxon>
        <taxon>Actinomycetes</taxon>
        <taxon>Micrococcales</taxon>
        <taxon>Microbacteriaceae</taxon>
        <taxon>Gryllotalpicola</taxon>
    </lineage>
</organism>
<dbReference type="InterPro" id="IPR000515">
    <property type="entry name" value="MetI-like"/>
</dbReference>
<evidence type="ECO:0000256" key="5">
    <source>
        <dbReference type="ARBA" id="ARBA00022989"/>
    </source>
</evidence>
<dbReference type="Gene3D" id="1.10.3720.10">
    <property type="entry name" value="MetI-like"/>
    <property type="match status" value="2"/>
</dbReference>